<name>A0A2H0W0J8_9BACT</name>
<dbReference type="SUPFAM" id="SSF51905">
    <property type="entry name" value="FAD/NAD(P)-binding domain"/>
    <property type="match status" value="2"/>
</dbReference>
<keyword evidence="3" id="KW-0812">Transmembrane</keyword>
<proteinExistence type="predicted"/>
<feature type="domain" description="FAD/NAD(P)-binding" evidence="4">
    <location>
        <begin position="14"/>
        <end position="306"/>
    </location>
</feature>
<keyword evidence="1" id="KW-0285">Flavoprotein</keyword>
<dbReference type="EMBL" id="PEZZ01000033">
    <property type="protein sequence ID" value="PIS04882.1"/>
    <property type="molecule type" value="Genomic_DNA"/>
</dbReference>
<evidence type="ECO:0000256" key="2">
    <source>
        <dbReference type="ARBA" id="ARBA00023002"/>
    </source>
</evidence>
<keyword evidence="2" id="KW-0560">Oxidoreductase</keyword>
<evidence type="ECO:0000313" key="6">
    <source>
        <dbReference type="Proteomes" id="UP000230935"/>
    </source>
</evidence>
<sequence length="324" mass="35358">MSEKKTIKRPEDCYDFLIIGAGVTGLSAGMYGARLGLRTLVLGANSESELAIGGVITLTDTVENYPGFIHLTGQELAKKIEDHARSYDNVEIKNERVTEVSKKGKKFKIVTDKDEYETKTLLFATGTKWRKLPMPGAKELENKGVAYCALCDGPLFKNKEVAIIGGSDSAAKESLFLAQHASKVYIVVRGVELKAEPINQKLVAQNSKIEVLLQTNVTEIIGEKFVEKIKLDKKYKGKDEIQLSGVFGAIGHIPLSGLAQSLGVELDEKKEIKINRNSETNIEGVYAAGDVVDTAFKQAIVGVAEGVVASYHAFKYVQAKEIEC</sequence>
<dbReference type="InterPro" id="IPR036188">
    <property type="entry name" value="FAD/NAD-bd_sf"/>
</dbReference>
<feature type="transmembrane region" description="Helical" evidence="3">
    <location>
        <begin position="12"/>
        <end position="33"/>
    </location>
</feature>
<accession>A0A2H0W0J8</accession>
<dbReference type="PANTHER" id="PTHR48105">
    <property type="entry name" value="THIOREDOXIN REDUCTASE 1-RELATED-RELATED"/>
    <property type="match status" value="1"/>
</dbReference>
<comment type="caution">
    <text evidence="5">The sequence shown here is derived from an EMBL/GenBank/DDBJ whole genome shotgun (WGS) entry which is preliminary data.</text>
</comment>
<evidence type="ECO:0000313" key="5">
    <source>
        <dbReference type="EMBL" id="PIS04882.1"/>
    </source>
</evidence>
<dbReference type="InterPro" id="IPR050097">
    <property type="entry name" value="Ferredoxin-NADP_redctase_2"/>
</dbReference>
<dbReference type="Gene3D" id="3.50.50.60">
    <property type="entry name" value="FAD/NAD(P)-binding domain"/>
    <property type="match status" value="2"/>
</dbReference>
<keyword evidence="3" id="KW-1133">Transmembrane helix</keyword>
<evidence type="ECO:0000256" key="1">
    <source>
        <dbReference type="ARBA" id="ARBA00022630"/>
    </source>
</evidence>
<organism evidence="5 6">
    <name type="scientific">Candidatus Buchananbacteria bacterium CG10_big_fil_rev_8_21_14_0_10_42_9</name>
    <dbReference type="NCBI Taxonomy" id="1974526"/>
    <lineage>
        <taxon>Bacteria</taxon>
        <taxon>Candidatus Buchananiibacteriota</taxon>
    </lineage>
</organism>
<evidence type="ECO:0000259" key="4">
    <source>
        <dbReference type="Pfam" id="PF07992"/>
    </source>
</evidence>
<dbReference type="Proteomes" id="UP000230935">
    <property type="component" value="Unassembled WGS sequence"/>
</dbReference>
<dbReference type="InterPro" id="IPR023753">
    <property type="entry name" value="FAD/NAD-binding_dom"/>
</dbReference>
<dbReference type="GO" id="GO:0016491">
    <property type="term" value="F:oxidoreductase activity"/>
    <property type="evidence" value="ECO:0007669"/>
    <property type="project" value="UniProtKB-KW"/>
</dbReference>
<dbReference type="PRINTS" id="PR00368">
    <property type="entry name" value="FADPNR"/>
</dbReference>
<reference evidence="6" key="1">
    <citation type="submission" date="2017-09" db="EMBL/GenBank/DDBJ databases">
        <title>Depth-based differentiation of microbial function through sediment-hosted aquifers and enrichment of novel symbionts in the deep terrestrial subsurface.</title>
        <authorList>
            <person name="Probst A.J."/>
            <person name="Ladd B."/>
            <person name="Jarett J.K."/>
            <person name="Geller-Mcgrath D.E."/>
            <person name="Sieber C.M.K."/>
            <person name="Emerson J.B."/>
            <person name="Anantharaman K."/>
            <person name="Thomas B.C."/>
            <person name="Malmstrom R."/>
            <person name="Stieglmeier M."/>
            <person name="Klingl A."/>
            <person name="Woyke T."/>
            <person name="Ryan C.M."/>
            <person name="Banfield J.F."/>
        </authorList>
    </citation>
    <scope>NUCLEOTIDE SEQUENCE [LARGE SCALE GENOMIC DNA]</scope>
</reference>
<keyword evidence="3" id="KW-0472">Membrane</keyword>
<protein>
    <submittedName>
        <fullName evidence="5">Thioredoxin-disulfide reductase</fullName>
    </submittedName>
</protein>
<dbReference type="AlphaFoldDB" id="A0A2H0W0J8"/>
<evidence type="ECO:0000256" key="3">
    <source>
        <dbReference type="SAM" id="Phobius"/>
    </source>
</evidence>
<dbReference type="Pfam" id="PF07992">
    <property type="entry name" value="Pyr_redox_2"/>
    <property type="match status" value="1"/>
</dbReference>
<dbReference type="PRINTS" id="PR00469">
    <property type="entry name" value="PNDRDTASEII"/>
</dbReference>
<gene>
    <name evidence="5" type="ORF">COT81_04070</name>
</gene>